<dbReference type="Gene3D" id="3.20.20.150">
    <property type="entry name" value="Divalent-metal-dependent TIM barrel enzymes"/>
    <property type="match status" value="1"/>
</dbReference>
<keyword evidence="2" id="KW-0413">Isomerase</keyword>
<evidence type="ECO:0000313" key="2">
    <source>
        <dbReference type="EMBL" id="MBC5639265.1"/>
    </source>
</evidence>
<protein>
    <submittedName>
        <fullName evidence="2">Sugar phosphate isomerase/epimerase</fullName>
    </submittedName>
</protein>
<proteinExistence type="predicted"/>
<feature type="domain" description="Xylose isomerase-like TIM barrel" evidence="1">
    <location>
        <begin position="23"/>
        <end position="240"/>
    </location>
</feature>
<dbReference type="SUPFAM" id="SSF51658">
    <property type="entry name" value="Xylose isomerase-like"/>
    <property type="match status" value="1"/>
</dbReference>
<dbReference type="InterPro" id="IPR013022">
    <property type="entry name" value="Xyl_isomerase-like_TIM-brl"/>
</dbReference>
<sequence>MSKIYISQLFNDNEIIDFLKDRDIGLEIIEFGIGSVLDQEDNGLSDYCNRMGDTIKKRSLSIHGPFLDLNPASYDSLVRNITMLRYNQVYSVAKKLGADRVIYHSCFNENIYFKESYVNNSIEFWKGFLKDKDDTIKIHIENVLESKMDHLIELIDAINNKNLTLCLDIGHVNCYGKDSIETWIKRCGHRIGHVHLHNNDGVKDTHNGLSCGNIDIDTVLNSINKYCKDSSITIEINNYNELHNSINIVEKFFNNNK</sequence>
<name>A0A8I0DMM7_9CLOT</name>
<dbReference type="PANTHER" id="PTHR12110">
    <property type="entry name" value="HYDROXYPYRUVATE ISOMERASE"/>
    <property type="match status" value="1"/>
</dbReference>
<reference evidence="2" key="1">
    <citation type="submission" date="2020-08" db="EMBL/GenBank/DDBJ databases">
        <title>Genome public.</title>
        <authorList>
            <person name="Liu C."/>
            <person name="Sun Q."/>
        </authorList>
    </citation>
    <scope>NUCLEOTIDE SEQUENCE</scope>
    <source>
        <strain evidence="2">NSJ-42</strain>
    </source>
</reference>
<organism evidence="2 3">
    <name type="scientific">Clostridium lentum</name>
    <dbReference type="NCBI Taxonomy" id="2763037"/>
    <lineage>
        <taxon>Bacteria</taxon>
        <taxon>Bacillati</taxon>
        <taxon>Bacillota</taxon>
        <taxon>Clostridia</taxon>
        <taxon>Eubacteriales</taxon>
        <taxon>Clostridiaceae</taxon>
        <taxon>Clostridium</taxon>
    </lineage>
</organism>
<dbReference type="Pfam" id="PF01261">
    <property type="entry name" value="AP_endonuc_2"/>
    <property type="match status" value="1"/>
</dbReference>
<dbReference type="EMBL" id="JACOOQ010000002">
    <property type="protein sequence ID" value="MBC5639265.1"/>
    <property type="molecule type" value="Genomic_DNA"/>
</dbReference>
<dbReference type="PANTHER" id="PTHR12110:SF21">
    <property type="entry name" value="XYLOSE ISOMERASE-LIKE TIM BARREL DOMAIN-CONTAINING PROTEIN"/>
    <property type="match status" value="1"/>
</dbReference>
<evidence type="ECO:0000313" key="3">
    <source>
        <dbReference type="Proteomes" id="UP000662088"/>
    </source>
</evidence>
<accession>A0A8I0DMM7</accession>
<dbReference type="GO" id="GO:0016853">
    <property type="term" value="F:isomerase activity"/>
    <property type="evidence" value="ECO:0007669"/>
    <property type="project" value="UniProtKB-KW"/>
</dbReference>
<dbReference type="InterPro" id="IPR050312">
    <property type="entry name" value="IolE/XylAMocC-like"/>
</dbReference>
<dbReference type="Proteomes" id="UP000662088">
    <property type="component" value="Unassembled WGS sequence"/>
</dbReference>
<dbReference type="AlphaFoldDB" id="A0A8I0DMM7"/>
<dbReference type="RefSeq" id="WP_186834592.1">
    <property type="nucleotide sequence ID" value="NZ_JACOOQ010000002.1"/>
</dbReference>
<dbReference type="InterPro" id="IPR036237">
    <property type="entry name" value="Xyl_isomerase-like_sf"/>
</dbReference>
<evidence type="ECO:0000259" key="1">
    <source>
        <dbReference type="Pfam" id="PF01261"/>
    </source>
</evidence>
<keyword evidence="3" id="KW-1185">Reference proteome</keyword>
<comment type="caution">
    <text evidence="2">The sequence shown here is derived from an EMBL/GenBank/DDBJ whole genome shotgun (WGS) entry which is preliminary data.</text>
</comment>
<gene>
    <name evidence="2" type="ORF">H8R92_02225</name>
</gene>